<reference evidence="5 6" key="1">
    <citation type="journal article" date="2008" name="PLoS Genet.">
        <title>Genomic islands in the pathogenic filamentous fungus Aspergillus fumigatus.</title>
        <authorList>
            <person name="Fedorova N.D."/>
            <person name="Khaldi N."/>
            <person name="Joardar V.S."/>
            <person name="Maiti R."/>
            <person name="Amedeo P."/>
            <person name="Anderson M.J."/>
            <person name="Crabtree J."/>
            <person name="Silva J.C."/>
            <person name="Badger J.H."/>
            <person name="Albarraq A."/>
            <person name="Angiuoli S."/>
            <person name="Bussey H."/>
            <person name="Bowyer P."/>
            <person name="Cotty P.J."/>
            <person name="Dyer P.S."/>
            <person name="Egan A."/>
            <person name="Galens K."/>
            <person name="Fraser-Liggett C.M."/>
            <person name="Haas B.J."/>
            <person name="Inman J.M."/>
            <person name="Kent R."/>
            <person name="Lemieux S."/>
            <person name="Malavazi I."/>
            <person name="Orvis J."/>
            <person name="Roemer T."/>
            <person name="Ronning C.M."/>
            <person name="Sundaram J.P."/>
            <person name="Sutton G."/>
            <person name="Turner G."/>
            <person name="Venter J.C."/>
            <person name="White O.R."/>
            <person name="Whitty B.R."/>
            <person name="Youngman P."/>
            <person name="Wolfe K.H."/>
            <person name="Goldman G.H."/>
            <person name="Wortman J.R."/>
            <person name="Jiang B."/>
            <person name="Denning D.W."/>
            <person name="Nierman W.C."/>
        </authorList>
    </citation>
    <scope>NUCLEOTIDE SEQUENCE [LARGE SCALE GENOMIC DNA]</scope>
    <source>
        <strain evidence="6">CBS 144.89 / FGSC A1163 / CEA10</strain>
    </source>
</reference>
<name>B0Y6A8_ASPFC</name>
<evidence type="ECO:0000256" key="4">
    <source>
        <dbReference type="SAM" id="MobiDB-lite"/>
    </source>
</evidence>
<accession>B0Y6A8</accession>
<dbReference type="VEuPathDB" id="FungiDB:AFUB_066260"/>
<evidence type="ECO:0000313" key="5">
    <source>
        <dbReference type="EMBL" id="EDP50293.1"/>
    </source>
</evidence>
<feature type="compositionally biased region" description="Pro residues" evidence="4">
    <location>
        <begin position="28"/>
        <end position="39"/>
    </location>
</feature>
<dbReference type="SMART" id="SM00248">
    <property type="entry name" value="ANK"/>
    <property type="match status" value="3"/>
</dbReference>
<dbReference type="Proteomes" id="UP000001699">
    <property type="component" value="Unassembled WGS sequence"/>
</dbReference>
<dbReference type="InterPro" id="IPR036770">
    <property type="entry name" value="Ankyrin_rpt-contain_sf"/>
</dbReference>
<evidence type="ECO:0000256" key="3">
    <source>
        <dbReference type="PROSITE-ProRule" id="PRU00023"/>
    </source>
</evidence>
<dbReference type="Gene3D" id="1.25.40.20">
    <property type="entry name" value="Ankyrin repeat-containing domain"/>
    <property type="match status" value="1"/>
</dbReference>
<dbReference type="OrthoDB" id="194358at2759"/>
<dbReference type="PANTHER" id="PTHR24198:SF165">
    <property type="entry name" value="ANKYRIN REPEAT-CONTAINING PROTEIN-RELATED"/>
    <property type="match status" value="1"/>
</dbReference>
<evidence type="ECO:0000313" key="6">
    <source>
        <dbReference type="Proteomes" id="UP000001699"/>
    </source>
</evidence>
<dbReference type="SUPFAM" id="SSF48403">
    <property type="entry name" value="Ankyrin repeat"/>
    <property type="match status" value="1"/>
</dbReference>
<dbReference type="AlphaFoldDB" id="B0Y6A8"/>
<dbReference type="PROSITE" id="PS50297">
    <property type="entry name" value="ANK_REP_REGION"/>
    <property type="match status" value="1"/>
</dbReference>
<feature type="compositionally biased region" description="Polar residues" evidence="4">
    <location>
        <begin position="1"/>
        <end position="24"/>
    </location>
</feature>
<keyword evidence="2 3" id="KW-0040">ANK repeat</keyword>
<protein>
    <submittedName>
        <fullName evidence="5">Ankyrin repeat protein</fullName>
    </submittedName>
</protein>
<dbReference type="PROSITE" id="PS50088">
    <property type="entry name" value="ANK_REPEAT"/>
    <property type="match status" value="1"/>
</dbReference>
<keyword evidence="1" id="KW-0677">Repeat</keyword>
<organism evidence="5 6">
    <name type="scientific">Aspergillus fumigatus (strain CBS 144.89 / FGSC A1163 / CEA10)</name>
    <name type="common">Neosartorya fumigata</name>
    <dbReference type="NCBI Taxonomy" id="451804"/>
    <lineage>
        <taxon>Eukaryota</taxon>
        <taxon>Fungi</taxon>
        <taxon>Dikarya</taxon>
        <taxon>Ascomycota</taxon>
        <taxon>Pezizomycotina</taxon>
        <taxon>Eurotiomycetes</taxon>
        <taxon>Eurotiomycetidae</taxon>
        <taxon>Eurotiales</taxon>
        <taxon>Aspergillaceae</taxon>
        <taxon>Aspergillus</taxon>
        <taxon>Aspergillus subgen. Fumigati</taxon>
    </lineage>
</organism>
<gene>
    <name evidence="5" type="ORF">AFUB_066260</name>
</gene>
<feature type="region of interest" description="Disordered" evidence="4">
    <location>
        <begin position="1"/>
        <end position="45"/>
    </location>
</feature>
<keyword evidence="6" id="KW-1185">Reference proteome</keyword>
<sequence length="188" mass="19629">MKSNGGASQAEPQPNNKQNASAQLHPSPRIPGPAVPPPDTSGLQEMSRLFRPPFLVRLLLEWGADVNAPANKHKHGGKPALQTAAPENHRVMTDLLVHQGAGVNGVPSPVRGRTALQEAASSGYVQLSEYLLAHGADADALAEHLGGVTALQGAATRGNIRIVMMLRPAGVDVHGAAAENGRLDTLHL</sequence>
<dbReference type="Pfam" id="PF12796">
    <property type="entry name" value="Ank_2"/>
    <property type="match status" value="1"/>
</dbReference>
<proteinExistence type="predicted"/>
<evidence type="ECO:0000256" key="1">
    <source>
        <dbReference type="ARBA" id="ARBA00022737"/>
    </source>
</evidence>
<evidence type="ECO:0000256" key="2">
    <source>
        <dbReference type="ARBA" id="ARBA00023043"/>
    </source>
</evidence>
<dbReference type="EMBL" id="DS499598">
    <property type="protein sequence ID" value="EDP50293.1"/>
    <property type="molecule type" value="Genomic_DNA"/>
</dbReference>
<dbReference type="HOGENOM" id="CLU_1440728_0_0_1"/>
<dbReference type="PANTHER" id="PTHR24198">
    <property type="entry name" value="ANKYRIN REPEAT AND PROTEIN KINASE DOMAIN-CONTAINING PROTEIN"/>
    <property type="match status" value="1"/>
</dbReference>
<dbReference type="InterPro" id="IPR002110">
    <property type="entry name" value="Ankyrin_rpt"/>
</dbReference>
<feature type="repeat" description="ANK" evidence="3">
    <location>
        <begin position="111"/>
        <end position="143"/>
    </location>
</feature>